<dbReference type="PANTHER" id="PTHR28152:SF1">
    <property type="entry name" value="HYDROXYACYL-THIOESTER DEHYDRATASE TYPE 2, MITOCHONDRIAL"/>
    <property type="match status" value="1"/>
</dbReference>
<feature type="domain" description="FAS1-like dehydratase" evidence="1">
    <location>
        <begin position="16"/>
        <end position="142"/>
    </location>
</feature>
<dbReference type="Proteomes" id="UP001055167">
    <property type="component" value="Unassembled WGS sequence"/>
</dbReference>
<dbReference type="InterPro" id="IPR029069">
    <property type="entry name" value="HotDog_dom_sf"/>
</dbReference>
<organism evidence="2 3">
    <name type="scientific">Methylobacterium crusticola</name>
    <dbReference type="NCBI Taxonomy" id="1697972"/>
    <lineage>
        <taxon>Bacteria</taxon>
        <taxon>Pseudomonadati</taxon>
        <taxon>Pseudomonadota</taxon>
        <taxon>Alphaproteobacteria</taxon>
        <taxon>Hyphomicrobiales</taxon>
        <taxon>Methylobacteriaceae</taxon>
        <taxon>Methylobacterium</taxon>
    </lineage>
</organism>
<dbReference type="PANTHER" id="PTHR28152">
    <property type="entry name" value="HYDROXYACYL-THIOESTER DEHYDRATASE TYPE 2, MITOCHONDRIAL"/>
    <property type="match status" value="1"/>
</dbReference>
<keyword evidence="3" id="KW-1185">Reference proteome</keyword>
<evidence type="ECO:0000259" key="1">
    <source>
        <dbReference type="Pfam" id="PF13452"/>
    </source>
</evidence>
<evidence type="ECO:0000313" key="2">
    <source>
        <dbReference type="EMBL" id="GJD50617.1"/>
    </source>
</evidence>
<protein>
    <submittedName>
        <fullName evidence="2">Mesaconyl-C(4)-CoA hydratase</fullName>
    </submittedName>
</protein>
<dbReference type="InterPro" id="IPR052741">
    <property type="entry name" value="Mitochondrial_HTD2"/>
</dbReference>
<dbReference type="SUPFAM" id="SSF54637">
    <property type="entry name" value="Thioesterase/thiol ester dehydrase-isomerase"/>
    <property type="match status" value="2"/>
</dbReference>
<dbReference type="Gene3D" id="3.10.129.10">
    <property type="entry name" value="Hotdog Thioesterase"/>
    <property type="match status" value="2"/>
</dbReference>
<proteinExistence type="predicted"/>
<accession>A0ABQ4R1G2</accession>
<reference evidence="2" key="1">
    <citation type="journal article" date="2021" name="Front. Microbiol.">
        <title>Comprehensive Comparative Genomics and Phenotyping of Methylobacterium Species.</title>
        <authorList>
            <person name="Alessa O."/>
            <person name="Ogura Y."/>
            <person name="Fujitani Y."/>
            <person name="Takami H."/>
            <person name="Hayashi T."/>
            <person name="Sahin N."/>
            <person name="Tani A."/>
        </authorList>
    </citation>
    <scope>NUCLEOTIDE SEQUENCE</scope>
    <source>
        <strain evidence="2">KCTC 52305</strain>
    </source>
</reference>
<reference evidence="2" key="2">
    <citation type="submission" date="2021-08" db="EMBL/GenBank/DDBJ databases">
        <authorList>
            <person name="Tani A."/>
            <person name="Ola A."/>
            <person name="Ogura Y."/>
            <person name="Katsura K."/>
            <person name="Hayashi T."/>
        </authorList>
    </citation>
    <scope>NUCLEOTIDE SEQUENCE</scope>
    <source>
        <strain evidence="2">KCTC 52305</strain>
    </source>
</reference>
<sequence length="284" mass="30064">MAAIDVEHLRGWIGRTRTVEDTVTPRLVAEYRATFAPHLAAVPEGEAPLALHWCLAPETPGADTLGPDGHAAKGGFLPPVPLPRRMWAGGEVEILQPLRVGDRVLRHETVADVSVKEGRTGALCFVAVRHAYETGRGVAIRERQDIVYREASRAGAPAGAVTPVPAEAPDAAWEVAADPVLLFRYSAMTFNGHRFHYDRPYATGVEGYAGLVVHGPLQASLLLNLAAGLLGRAPARFRYRGVAPMVDGGTFAVAGRRAGAGVRGWTAAAGSVRMESESESGPGA</sequence>
<dbReference type="EMBL" id="BPQH01000010">
    <property type="protein sequence ID" value="GJD50617.1"/>
    <property type="molecule type" value="Genomic_DNA"/>
</dbReference>
<dbReference type="Pfam" id="PF13452">
    <property type="entry name" value="FAS1_DH_region"/>
    <property type="match status" value="1"/>
</dbReference>
<dbReference type="InterPro" id="IPR039569">
    <property type="entry name" value="FAS1-like_DH_region"/>
</dbReference>
<gene>
    <name evidence="2" type="primary">meh</name>
    <name evidence="2" type="ORF">OPKNFCMD_3360</name>
</gene>
<name>A0ABQ4R1G2_9HYPH</name>
<evidence type="ECO:0000313" key="3">
    <source>
        <dbReference type="Proteomes" id="UP001055167"/>
    </source>
</evidence>
<dbReference type="RefSeq" id="WP_128562017.1">
    <property type="nucleotide sequence ID" value="NZ_BPQH01000010.1"/>
</dbReference>
<comment type="caution">
    <text evidence="2">The sequence shown here is derived from an EMBL/GenBank/DDBJ whole genome shotgun (WGS) entry which is preliminary data.</text>
</comment>